<evidence type="ECO:0008006" key="3">
    <source>
        <dbReference type="Google" id="ProtNLM"/>
    </source>
</evidence>
<keyword evidence="2" id="KW-1185">Reference proteome</keyword>
<proteinExistence type="predicted"/>
<dbReference type="Proteomes" id="UP000265703">
    <property type="component" value="Unassembled WGS sequence"/>
</dbReference>
<name>A0A397T7P7_9GLOM</name>
<dbReference type="EMBL" id="QKYT01000085">
    <property type="protein sequence ID" value="RIA94278.1"/>
    <property type="molecule type" value="Genomic_DNA"/>
</dbReference>
<comment type="caution">
    <text evidence="1">The sequence shown here is derived from an EMBL/GenBank/DDBJ whole genome shotgun (WGS) entry which is preliminary data.</text>
</comment>
<dbReference type="OrthoDB" id="2344483at2759"/>
<evidence type="ECO:0000313" key="2">
    <source>
        <dbReference type="Proteomes" id="UP000265703"/>
    </source>
</evidence>
<evidence type="ECO:0000313" key="1">
    <source>
        <dbReference type="EMBL" id="RIA94278.1"/>
    </source>
</evidence>
<gene>
    <name evidence="1" type="ORF">C1645_873543</name>
</gene>
<reference evidence="1 2" key="1">
    <citation type="submission" date="2018-06" db="EMBL/GenBank/DDBJ databases">
        <title>Comparative genomics reveals the genomic features of Rhizophagus irregularis, R. cerebriforme, R. diaphanum and Gigaspora rosea, and their symbiotic lifestyle signature.</title>
        <authorList>
            <person name="Morin E."/>
            <person name="San Clemente H."/>
            <person name="Chen E.C.H."/>
            <person name="De La Providencia I."/>
            <person name="Hainaut M."/>
            <person name="Kuo A."/>
            <person name="Kohler A."/>
            <person name="Murat C."/>
            <person name="Tang N."/>
            <person name="Roy S."/>
            <person name="Loubradou J."/>
            <person name="Henrissat B."/>
            <person name="Grigoriev I.V."/>
            <person name="Corradi N."/>
            <person name="Roux C."/>
            <person name="Martin F.M."/>
        </authorList>
    </citation>
    <scope>NUCLEOTIDE SEQUENCE [LARGE SCALE GENOMIC DNA]</scope>
    <source>
        <strain evidence="1 2">DAOM 227022</strain>
    </source>
</reference>
<sequence>MSQIIKDILFLLFEKFQSDSKTLFSCLLVNRLWCETGIPILWRNPWRYDINYKMKSYLFAIIASYLPIDIKEFLISQGINFPQISSLLFNYLSFCRSIDVNIINSIIPIGSPLAHNQFLLQKEFYNILITTCSELKYLDMRSIKHQIFYLPEAKARLEPLYELTCDTSVDPTYFFGLARICENIQKLVIINTTKKVNHGVGKLIEAQENLKSFEWEDDFVGHYLKDPYEEILLALEKKANTLNHLKLFFEYIDDFEHILLQKVLPKFKKLKTLTLADDFVYFNEDQFKILVYHDIEILNIHYITINTASSIIENSGGYLKEILLFKECDSYYDFGNSFNEDSLNFIHKVGKHCPSIEYLTLAFPPTNEHITEFEKLLKICQKLKSLLFIFTADEIETPENILGNGAELFKALIRSAPTNLRELRFYCDFEFYFSLQELEEFLEEWRGRPSFSIFTTGQIYRKEDYKRLINKYKKYGVIKDFKSVPRDVVYY</sequence>
<dbReference type="Gene3D" id="3.80.10.10">
    <property type="entry name" value="Ribonuclease Inhibitor"/>
    <property type="match status" value="1"/>
</dbReference>
<dbReference type="InterPro" id="IPR032675">
    <property type="entry name" value="LRR_dom_sf"/>
</dbReference>
<protein>
    <recommendedName>
        <fullName evidence="3">F-box domain-containing protein</fullName>
    </recommendedName>
</protein>
<dbReference type="SUPFAM" id="SSF52047">
    <property type="entry name" value="RNI-like"/>
    <property type="match status" value="1"/>
</dbReference>
<organism evidence="1 2">
    <name type="scientific">Glomus cerebriforme</name>
    <dbReference type="NCBI Taxonomy" id="658196"/>
    <lineage>
        <taxon>Eukaryota</taxon>
        <taxon>Fungi</taxon>
        <taxon>Fungi incertae sedis</taxon>
        <taxon>Mucoromycota</taxon>
        <taxon>Glomeromycotina</taxon>
        <taxon>Glomeromycetes</taxon>
        <taxon>Glomerales</taxon>
        <taxon>Glomeraceae</taxon>
        <taxon>Glomus</taxon>
    </lineage>
</organism>
<accession>A0A397T7P7</accession>
<dbReference type="AlphaFoldDB" id="A0A397T7P7"/>